<keyword evidence="4" id="KW-1185">Reference proteome</keyword>
<gene>
    <name evidence="3" type="ORF">FRC98_00335</name>
</gene>
<keyword evidence="2" id="KW-0732">Signal</keyword>
<dbReference type="RefSeq" id="WP_146979324.1">
    <property type="nucleotide sequence ID" value="NZ_VOSM01000001.1"/>
</dbReference>
<evidence type="ECO:0000313" key="4">
    <source>
        <dbReference type="Proteomes" id="UP000321412"/>
    </source>
</evidence>
<feature type="chain" id="PRO_5022861255" evidence="2">
    <location>
        <begin position="22"/>
        <end position="103"/>
    </location>
</feature>
<protein>
    <submittedName>
        <fullName evidence="3">Uncharacterized protein</fullName>
    </submittedName>
</protein>
<name>A0A5C6XAG8_9DELT</name>
<feature type="signal peptide" evidence="2">
    <location>
        <begin position="1"/>
        <end position="21"/>
    </location>
</feature>
<evidence type="ECO:0000256" key="1">
    <source>
        <dbReference type="SAM" id="Coils"/>
    </source>
</evidence>
<feature type="coiled-coil region" evidence="1">
    <location>
        <begin position="68"/>
        <end position="99"/>
    </location>
</feature>
<organism evidence="3 4">
    <name type="scientific">Lujinxingia vulgaris</name>
    <dbReference type="NCBI Taxonomy" id="2600176"/>
    <lineage>
        <taxon>Bacteria</taxon>
        <taxon>Deltaproteobacteria</taxon>
        <taxon>Bradymonadales</taxon>
        <taxon>Lujinxingiaceae</taxon>
        <taxon>Lujinxingia</taxon>
    </lineage>
</organism>
<dbReference type="PROSITE" id="PS51257">
    <property type="entry name" value="PROKAR_LIPOPROTEIN"/>
    <property type="match status" value="1"/>
</dbReference>
<keyword evidence="1" id="KW-0175">Coiled coil</keyword>
<dbReference type="OrthoDB" id="9891743at2"/>
<comment type="caution">
    <text evidence="3">The sequence shown here is derived from an EMBL/GenBank/DDBJ whole genome shotgun (WGS) entry which is preliminary data.</text>
</comment>
<accession>A0A5C6XAG8</accession>
<dbReference type="Proteomes" id="UP000321412">
    <property type="component" value="Unassembled WGS sequence"/>
</dbReference>
<sequence>MTRYLLHTLFAALLLITAACNKSEPEEPIRVEESELQEEKKTIKSSIATPLSKRQMEYQEQALETITSENAVEVLTELEQDIQREVDELQVQFDELELELPED</sequence>
<reference evidence="3 4" key="1">
    <citation type="submission" date="2019-08" db="EMBL/GenBank/DDBJ databases">
        <title>Bradymonadales sp. TMQ4.</title>
        <authorList>
            <person name="Liang Q."/>
        </authorList>
    </citation>
    <scope>NUCLEOTIDE SEQUENCE [LARGE SCALE GENOMIC DNA]</scope>
    <source>
        <strain evidence="3 4">TMQ4</strain>
    </source>
</reference>
<evidence type="ECO:0000256" key="2">
    <source>
        <dbReference type="SAM" id="SignalP"/>
    </source>
</evidence>
<dbReference type="AlphaFoldDB" id="A0A5C6XAG8"/>
<proteinExistence type="predicted"/>
<evidence type="ECO:0000313" key="3">
    <source>
        <dbReference type="EMBL" id="TXD38886.1"/>
    </source>
</evidence>
<dbReference type="EMBL" id="VOSM01000001">
    <property type="protein sequence ID" value="TXD38886.1"/>
    <property type="molecule type" value="Genomic_DNA"/>
</dbReference>